<keyword evidence="2" id="KW-0813">Transport</keyword>
<dbReference type="Pfam" id="PF07690">
    <property type="entry name" value="MFS_1"/>
    <property type="match status" value="1"/>
</dbReference>
<feature type="transmembrane region" description="Helical" evidence="6">
    <location>
        <begin position="234"/>
        <end position="255"/>
    </location>
</feature>
<dbReference type="InterPro" id="IPR036259">
    <property type="entry name" value="MFS_trans_sf"/>
</dbReference>
<feature type="transmembrane region" description="Helical" evidence="6">
    <location>
        <begin position="166"/>
        <end position="185"/>
    </location>
</feature>
<feature type="transmembrane region" description="Helical" evidence="6">
    <location>
        <begin position="197"/>
        <end position="214"/>
    </location>
</feature>
<evidence type="ECO:0000256" key="6">
    <source>
        <dbReference type="SAM" id="Phobius"/>
    </source>
</evidence>
<feature type="domain" description="Major facilitator superfamily (MFS) profile" evidence="7">
    <location>
        <begin position="1"/>
        <end position="435"/>
    </location>
</feature>
<comment type="caution">
    <text evidence="8">The sequence shown here is derived from an EMBL/GenBank/DDBJ whole genome shotgun (WGS) entry which is preliminary data.</text>
</comment>
<dbReference type="STRING" id="1034345.GCA_000236865_01405"/>
<feature type="transmembrane region" description="Helical" evidence="6">
    <location>
        <begin position="108"/>
        <end position="129"/>
    </location>
</feature>
<dbReference type="Proteomes" id="UP000253792">
    <property type="component" value="Unassembled WGS sequence"/>
</dbReference>
<evidence type="ECO:0000313" key="8">
    <source>
        <dbReference type="EMBL" id="RDB57602.1"/>
    </source>
</evidence>
<feature type="transmembrane region" description="Helical" evidence="6">
    <location>
        <begin position="75"/>
        <end position="96"/>
    </location>
</feature>
<reference evidence="8 9" key="1">
    <citation type="journal article" date="2018" name="Elife">
        <title>Discovery and characterization of a prevalent human gut bacterial enzyme sufficient for the inactivation of a family of plant toxins.</title>
        <authorList>
            <person name="Koppel N."/>
            <person name="Bisanz J.E."/>
            <person name="Pandelia M.E."/>
            <person name="Turnbaugh P.J."/>
            <person name="Balskus E.P."/>
        </authorList>
    </citation>
    <scope>NUCLEOTIDE SEQUENCE [LARGE SCALE GENOMIC DNA]</scope>
    <source>
        <strain evidence="9">anaerobia AP69FAA</strain>
    </source>
</reference>
<gene>
    <name evidence="8" type="ORF">C1880_01095</name>
</gene>
<dbReference type="SUPFAM" id="SSF103473">
    <property type="entry name" value="MFS general substrate transporter"/>
    <property type="match status" value="1"/>
</dbReference>
<dbReference type="OrthoDB" id="9812221at2"/>
<dbReference type="Gene3D" id="1.20.1250.20">
    <property type="entry name" value="MFS general substrate transporter like domains"/>
    <property type="match status" value="1"/>
</dbReference>
<dbReference type="PANTHER" id="PTHR42718">
    <property type="entry name" value="MAJOR FACILITATOR SUPERFAMILY MULTIDRUG TRANSPORTER MFSC"/>
    <property type="match status" value="1"/>
</dbReference>
<evidence type="ECO:0000256" key="5">
    <source>
        <dbReference type="ARBA" id="ARBA00023136"/>
    </source>
</evidence>
<organism evidence="8 9">
    <name type="scientific">Senegalimassilia anaerobia</name>
    <dbReference type="NCBI Taxonomy" id="1473216"/>
    <lineage>
        <taxon>Bacteria</taxon>
        <taxon>Bacillati</taxon>
        <taxon>Actinomycetota</taxon>
        <taxon>Coriobacteriia</taxon>
        <taxon>Coriobacteriales</taxon>
        <taxon>Coriobacteriaceae</taxon>
        <taxon>Senegalimassilia</taxon>
    </lineage>
</organism>
<feature type="transmembrane region" description="Helical" evidence="6">
    <location>
        <begin position="47"/>
        <end position="69"/>
    </location>
</feature>
<feature type="transmembrane region" description="Helical" evidence="6">
    <location>
        <begin position="410"/>
        <end position="432"/>
    </location>
</feature>
<name>A0A369LET0_9ACTN</name>
<dbReference type="GO" id="GO:0005886">
    <property type="term" value="C:plasma membrane"/>
    <property type="evidence" value="ECO:0007669"/>
    <property type="project" value="UniProtKB-SubCell"/>
</dbReference>
<keyword evidence="4 6" id="KW-1133">Transmembrane helix</keyword>
<sequence>MMMGIVADMGVTVELGQWLSTGYMLMLGVAVPAVTWISKRFSARQHLLLGLGLSLAGSLMCLAAPGFWVLLAGRILQAVSTGILLPFMTTIAMVSFPPGRQATAMGIAGVAMGFAPNIGPTVGGAMASAWGWRSFFVLLAALTCVLTLCALVLVKPTKPHDAAARLDAVSLSLSTLGLGGVLLGFSNASSFALISPYVWGPLAVGVALCAAFIVRQKRSGNPLIDLGVFRSRRFNAGFAAQNLLFASFMGVTLVVPLYVEGLCGGTALQAGMVLLPGTVAALVLNPLGGVLTDRLGARRVCLVGGLMLSAGAVPMCFLDAASPLWQAVVFQGVRACGVSLLIGPLTQWSLADLPRPLVPHGSSLSVAVRQACASFGTSAMVLAISAGQGIASRGGLADGLRSAPDALAALPYHLAFGFTAVLSLCLLVTIAWKVR</sequence>
<evidence type="ECO:0000256" key="1">
    <source>
        <dbReference type="ARBA" id="ARBA00004651"/>
    </source>
</evidence>
<feature type="transmembrane region" description="Helical" evidence="6">
    <location>
        <begin position="267"/>
        <end position="288"/>
    </location>
</feature>
<feature type="transmembrane region" description="Helical" evidence="6">
    <location>
        <begin position="300"/>
        <end position="322"/>
    </location>
</feature>
<evidence type="ECO:0000313" key="9">
    <source>
        <dbReference type="Proteomes" id="UP000253792"/>
    </source>
</evidence>
<dbReference type="EMBL" id="PPTP01000001">
    <property type="protein sequence ID" value="RDB57602.1"/>
    <property type="molecule type" value="Genomic_DNA"/>
</dbReference>
<dbReference type="InterPro" id="IPR020846">
    <property type="entry name" value="MFS_dom"/>
</dbReference>
<keyword evidence="9" id="KW-1185">Reference proteome</keyword>
<dbReference type="InterPro" id="IPR011701">
    <property type="entry name" value="MFS"/>
</dbReference>
<evidence type="ECO:0000256" key="3">
    <source>
        <dbReference type="ARBA" id="ARBA00022692"/>
    </source>
</evidence>
<evidence type="ECO:0000256" key="4">
    <source>
        <dbReference type="ARBA" id="ARBA00022989"/>
    </source>
</evidence>
<keyword evidence="3 6" id="KW-0812">Transmembrane</keyword>
<comment type="subcellular location">
    <subcellularLocation>
        <location evidence="1">Cell membrane</location>
        <topology evidence="1">Multi-pass membrane protein</topology>
    </subcellularLocation>
</comment>
<keyword evidence="5 6" id="KW-0472">Membrane</keyword>
<protein>
    <submittedName>
        <fullName evidence="8">MFS transporter</fullName>
    </submittedName>
</protein>
<dbReference type="AlphaFoldDB" id="A0A369LET0"/>
<dbReference type="PANTHER" id="PTHR42718:SF9">
    <property type="entry name" value="MAJOR FACILITATOR SUPERFAMILY MULTIDRUG TRANSPORTER MFSC"/>
    <property type="match status" value="1"/>
</dbReference>
<feature type="transmembrane region" description="Helical" evidence="6">
    <location>
        <begin position="135"/>
        <end position="154"/>
    </location>
</feature>
<feature type="transmembrane region" description="Helical" evidence="6">
    <location>
        <begin position="15"/>
        <end position="35"/>
    </location>
</feature>
<dbReference type="PROSITE" id="PS50850">
    <property type="entry name" value="MFS"/>
    <property type="match status" value="1"/>
</dbReference>
<evidence type="ECO:0000259" key="7">
    <source>
        <dbReference type="PROSITE" id="PS50850"/>
    </source>
</evidence>
<dbReference type="GO" id="GO:0022857">
    <property type="term" value="F:transmembrane transporter activity"/>
    <property type="evidence" value="ECO:0007669"/>
    <property type="project" value="InterPro"/>
</dbReference>
<proteinExistence type="predicted"/>
<dbReference type="PRINTS" id="PR01036">
    <property type="entry name" value="TCRTETB"/>
</dbReference>
<accession>A0A369LET0</accession>
<dbReference type="Gene3D" id="1.20.1720.10">
    <property type="entry name" value="Multidrug resistance protein D"/>
    <property type="match status" value="1"/>
</dbReference>
<evidence type="ECO:0000256" key="2">
    <source>
        <dbReference type="ARBA" id="ARBA00022448"/>
    </source>
</evidence>